<dbReference type="EC" id="3.1.3.1" evidence="3 16"/>
<evidence type="ECO:0000256" key="1">
    <source>
        <dbReference type="ARBA" id="ARBA00004609"/>
    </source>
</evidence>
<keyword evidence="19" id="KW-1185">Reference proteome</keyword>
<dbReference type="PRINTS" id="PR00113">
    <property type="entry name" value="ALKPHPHTASE"/>
</dbReference>
<keyword evidence="4" id="KW-1003">Cell membrane</keyword>
<feature type="active site" description="Phosphoserine intermediate" evidence="13">
    <location>
        <position position="131"/>
    </location>
</feature>
<dbReference type="OrthoDB" id="5818554at2759"/>
<comment type="similarity">
    <text evidence="2 15">Belongs to the alkaline phosphatase family.</text>
</comment>
<evidence type="ECO:0000256" key="11">
    <source>
        <dbReference type="ARBA" id="ARBA00023180"/>
    </source>
</evidence>
<feature type="binding site" evidence="14">
    <location>
        <position position="359"/>
    </location>
    <ligand>
        <name>Zn(2+)</name>
        <dbReference type="ChEBI" id="CHEBI:29105"/>
        <label>2</label>
    </ligand>
</feature>
<feature type="binding site" evidence="14">
    <location>
        <position position="194"/>
    </location>
    <ligand>
        <name>Mg(2+)</name>
        <dbReference type="ChEBI" id="CHEBI:18420"/>
    </ligand>
</feature>
<evidence type="ECO:0000256" key="17">
    <source>
        <dbReference type="SAM" id="SignalP"/>
    </source>
</evidence>
<reference evidence="18" key="1">
    <citation type="submission" date="2021-12" db="EMBL/GenBank/DDBJ databases">
        <authorList>
            <person name="King R."/>
        </authorList>
    </citation>
    <scope>NUCLEOTIDE SEQUENCE</scope>
</reference>
<dbReference type="GO" id="GO:0005886">
    <property type="term" value="C:plasma membrane"/>
    <property type="evidence" value="ECO:0007669"/>
    <property type="project" value="UniProtKB-SubCell"/>
</dbReference>
<evidence type="ECO:0000256" key="12">
    <source>
        <dbReference type="ARBA" id="ARBA00023288"/>
    </source>
</evidence>
<comment type="cofactor">
    <cofactor evidence="14">
        <name>Zn(2+)</name>
        <dbReference type="ChEBI" id="CHEBI:29105"/>
    </cofactor>
    <text evidence="14">Binds 2 Zn(2+) ions.</text>
</comment>
<evidence type="ECO:0000256" key="13">
    <source>
        <dbReference type="PIRSR" id="PIRSR601952-1"/>
    </source>
</evidence>
<feature type="binding site" evidence="14">
    <location>
        <position position="196"/>
    </location>
    <ligand>
        <name>Mg(2+)</name>
        <dbReference type="ChEBI" id="CHEBI:18420"/>
    </ligand>
</feature>
<evidence type="ECO:0000256" key="15">
    <source>
        <dbReference type="RuleBase" id="RU003946"/>
    </source>
</evidence>
<dbReference type="InterPro" id="IPR001952">
    <property type="entry name" value="Alkaline_phosphatase"/>
</dbReference>
<keyword evidence="5" id="KW-0336">GPI-anchor</keyword>
<keyword evidence="7 16" id="KW-0378">Hydrolase</keyword>
<protein>
    <recommendedName>
        <fullName evidence="3 16">Alkaline phosphatase</fullName>
        <ecNumber evidence="3 16">3.1.3.1</ecNumber>
    </recommendedName>
</protein>
<dbReference type="PROSITE" id="PS00123">
    <property type="entry name" value="ALKALINE_PHOSPHATASE"/>
    <property type="match status" value="1"/>
</dbReference>
<feature type="chain" id="PRO_5040429760" description="Alkaline phosphatase" evidence="17">
    <location>
        <begin position="18"/>
        <end position="550"/>
    </location>
</feature>
<evidence type="ECO:0000313" key="18">
    <source>
        <dbReference type="EMBL" id="CAG9789034.1"/>
    </source>
</evidence>
<dbReference type="Pfam" id="PF00245">
    <property type="entry name" value="Alk_phosphatase"/>
    <property type="match status" value="1"/>
</dbReference>
<feature type="binding site" evidence="14">
    <location>
        <position position="477"/>
    </location>
    <ligand>
        <name>Zn(2+)</name>
        <dbReference type="ChEBI" id="CHEBI:29105"/>
        <label>2</label>
    </ligand>
</feature>
<comment type="catalytic activity">
    <reaction evidence="16">
        <text>a phosphate monoester + H2O = an alcohol + phosphate</text>
        <dbReference type="Rhea" id="RHEA:15017"/>
        <dbReference type="ChEBI" id="CHEBI:15377"/>
        <dbReference type="ChEBI" id="CHEBI:30879"/>
        <dbReference type="ChEBI" id="CHEBI:43474"/>
        <dbReference type="ChEBI" id="CHEBI:67140"/>
        <dbReference type="EC" id="3.1.3.1"/>
    </reaction>
</comment>
<dbReference type="Proteomes" id="UP001153714">
    <property type="component" value="Chromosome 2"/>
</dbReference>
<keyword evidence="12" id="KW-0449">Lipoprotein</keyword>
<gene>
    <name evidence="18" type="ORF">DIATSA_LOCUS6798</name>
</gene>
<keyword evidence="11" id="KW-0325">Glycoprotein</keyword>
<evidence type="ECO:0000256" key="3">
    <source>
        <dbReference type="ARBA" id="ARBA00012647"/>
    </source>
</evidence>
<dbReference type="PANTHER" id="PTHR11596">
    <property type="entry name" value="ALKALINE PHOSPHATASE"/>
    <property type="match status" value="1"/>
</dbReference>
<keyword evidence="10" id="KW-0472">Membrane</keyword>
<feature type="binding site" evidence="14">
    <location>
        <position position="400"/>
    </location>
    <ligand>
        <name>Zn(2+)</name>
        <dbReference type="ChEBI" id="CHEBI:29105"/>
        <label>2</label>
    </ligand>
</feature>
<dbReference type="SMART" id="SM00098">
    <property type="entry name" value="alkPPc"/>
    <property type="match status" value="1"/>
</dbReference>
<comment type="subcellular location">
    <subcellularLocation>
        <location evidence="1">Cell membrane</location>
        <topology evidence="1">Lipid-anchor</topology>
        <topology evidence="1">GPI-anchor</topology>
    </subcellularLocation>
</comment>
<evidence type="ECO:0000256" key="10">
    <source>
        <dbReference type="ARBA" id="ARBA00023136"/>
    </source>
</evidence>
<evidence type="ECO:0000313" key="19">
    <source>
        <dbReference type="Proteomes" id="UP001153714"/>
    </source>
</evidence>
<evidence type="ECO:0000256" key="7">
    <source>
        <dbReference type="ARBA" id="ARBA00022801"/>
    </source>
</evidence>
<keyword evidence="17" id="KW-0732">Signal</keyword>
<keyword evidence="6 14" id="KW-0479">Metal-binding</keyword>
<evidence type="ECO:0000256" key="9">
    <source>
        <dbReference type="ARBA" id="ARBA00022842"/>
    </source>
</evidence>
<dbReference type="AlphaFoldDB" id="A0A9N9R3W8"/>
<dbReference type="InterPro" id="IPR018299">
    <property type="entry name" value="Alkaline_phosphatase_AS"/>
</dbReference>
<feature type="binding site" evidence="14">
    <location>
        <position position="401"/>
    </location>
    <ligand>
        <name>Zn(2+)</name>
        <dbReference type="ChEBI" id="CHEBI:29105"/>
        <label>2</label>
    </ligand>
</feature>
<evidence type="ECO:0000256" key="4">
    <source>
        <dbReference type="ARBA" id="ARBA00022475"/>
    </source>
</evidence>
<organism evidence="18 19">
    <name type="scientific">Diatraea saccharalis</name>
    <name type="common">sugarcane borer</name>
    <dbReference type="NCBI Taxonomy" id="40085"/>
    <lineage>
        <taxon>Eukaryota</taxon>
        <taxon>Metazoa</taxon>
        <taxon>Ecdysozoa</taxon>
        <taxon>Arthropoda</taxon>
        <taxon>Hexapoda</taxon>
        <taxon>Insecta</taxon>
        <taxon>Pterygota</taxon>
        <taxon>Neoptera</taxon>
        <taxon>Endopterygota</taxon>
        <taxon>Lepidoptera</taxon>
        <taxon>Glossata</taxon>
        <taxon>Ditrysia</taxon>
        <taxon>Pyraloidea</taxon>
        <taxon>Crambidae</taxon>
        <taxon>Crambinae</taxon>
        <taxon>Diatraea</taxon>
    </lineage>
</organism>
<sequence>MLLEQLLVLLLVLVAHGDRYHPDIDLQFEAEEGTTRTNAVPLDVEYTAQYWYEEAHEAINKKEARFQGHGIARNVIMFLGDGMSVPTLAAARTLLGQRQGRTGEEAQLSFESFPTIGLSKTYCVNQQIADSACTATAYLCGVKNNYGTLGVTAAVPRHNCSASEDPANRLESIAAWALEKGKDIGIVTTTRITHASPAGAYARTANRNWEHDGNVRAAGFDPASCPDIANQLIHTLPGKAFKVILGGGRQNFLPNTVRDDENMLGLRTDQRNLIEEWQNDKSERNLSNAYIWNREQLMKNMESPPEYLLGLFEANHLQYNLEANKTTEPTLAELTEIAIRSLNRNEKGFFLFVEGGRIDHAHHANYPHLALDETIELSKAVERSMELLPEDDTLLVVTADHAHVMAFNGYRRRGGDIIGRSGSLDLNRVPYMTISYTNGPGARAQTEGLRPDVLDDDNYGSPRWRTHADVPLGSETHGGDDVAVFARGPHHHMFAGLYEQSQIPHLMAYAGCFDGAAETHKHCNANAAHSLGSPLLAVLLLAMISFACHT</sequence>
<feature type="binding site" evidence="14">
    <location>
        <position position="363"/>
    </location>
    <ligand>
        <name>Zn(2+)</name>
        <dbReference type="ChEBI" id="CHEBI:29105"/>
        <label>2</label>
    </ligand>
</feature>
<feature type="signal peptide" evidence="17">
    <location>
        <begin position="1"/>
        <end position="17"/>
    </location>
</feature>
<evidence type="ECO:0000256" key="2">
    <source>
        <dbReference type="ARBA" id="ARBA00005984"/>
    </source>
</evidence>
<dbReference type="GO" id="GO:0046872">
    <property type="term" value="F:metal ion binding"/>
    <property type="evidence" value="ECO:0007669"/>
    <property type="project" value="UniProtKB-KW"/>
</dbReference>
<dbReference type="GO" id="GO:0098552">
    <property type="term" value="C:side of membrane"/>
    <property type="evidence" value="ECO:0007669"/>
    <property type="project" value="UniProtKB-KW"/>
</dbReference>
<reference evidence="18" key="2">
    <citation type="submission" date="2022-10" db="EMBL/GenBank/DDBJ databases">
        <authorList>
            <consortium name="ENA_rothamsted_submissions"/>
            <consortium name="culmorum"/>
            <person name="King R."/>
        </authorList>
    </citation>
    <scope>NUCLEOTIDE SEQUENCE</scope>
</reference>
<dbReference type="GO" id="GO:0004035">
    <property type="term" value="F:alkaline phosphatase activity"/>
    <property type="evidence" value="ECO:0007669"/>
    <property type="project" value="UniProtKB-EC"/>
</dbReference>
<evidence type="ECO:0000256" key="16">
    <source>
        <dbReference type="RuleBase" id="RU003947"/>
    </source>
</evidence>
<accession>A0A9N9R3W8</accession>
<evidence type="ECO:0000256" key="6">
    <source>
        <dbReference type="ARBA" id="ARBA00022723"/>
    </source>
</evidence>
<dbReference type="SUPFAM" id="SSF53649">
    <property type="entry name" value="Alkaline phosphatase-like"/>
    <property type="match status" value="1"/>
</dbReference>
<feature type="binding site" evidence="14">
    <location>
        <position position="81"/>
    </location>
    <ligand>
        <name>Mg(2+)</name>
        <dbReference type="ChEBI" id="CHEBI:18420"/>
    </ligand>
</feature>
<keyword evidence="8 14" id="KW-0862">Zinc</keyword>
<dbReference type="PANTHER" id="PTHR11596:SF91">
    <property type="entry name" value="ALKALINE PHOSPHATASE-RELATED"/>
    <property type="match status" value="1"/>
</dbReference>
<name>A0A9N9R3W8_9NEOP</name>
<evidence type="ECO:0000256" key="14">
    <source>
        <dbReference type="PIRSR" id="PIRSR601952-2"/>
    </source>
</evidence>
<dbReference type="InterPro" id="IPR017850">
    <property type="entry name" value="Alkaline_phosphatase_core_sf"/>
</dbReference>
<evidence type="ECO:0000256" key="8">
    <source>
        <dbReference type="ARBA" id="ARBA00022833"/>
    </source>
</evidence>
<dbReference type="CDD" id="cd16012">
    <property type="entry name" value="ALP"/>
    <property type="match status" value="1"/>
</dbReference>
<comment type="cofactor">
    <cofactor evidence="14">
        <name>Mg(2+)</name>
        <dbReference type="ChEBI" id="CHEBI:18420"/>
    </cofactor>
    <text evidence="14">Binds 1 Mg(2+) ion.</text>
</comment>
<proteinExistence type="inferred from homology"/>
<dbReference type="EMBL" id="OU893333">
    <property type="protein sequence ID" value="CAG9789034.1"/>
    <property type="molecule type" value="Genomic_DNA"/>
</dbReference>
<evidence type="ECO:0000256" key="5">
    <source>
        <dbReference type="ARBA" id="ARBA00022622"/>
    </source>
</evidence>
<feature type="binding site" evidence="14">
    <location>
        <position position="81"/>
    </location>
    <ligand>
        <name>Zn(2+)</name>
        <dbReference type="ChEBI" id="CHEBI:29105"/>
        <label>2</label>
    </ligand>
</feature>
<keyword evidence="9 14" id="KW-0460">Magnesium</keyword>
<feature type="binding site" evidence="14">
    <location>
        <position position="354"/>
    </location>
    <ligand>
        <name>Mg(2+)</name>
        <dbReference type="ChEBI" id="CHEBI:18420"/>
    </ligand>
</feature>
<dbReference type="Gene3D" id="3.40.720.10">
    <property type="entry name" value="Alkaline Phosphatase, subunit A"/>
    <property type="match status" value="1"/>
</dbReference>
<dbReference type="FunFam" id="3.40.720.10:FF:000008">
    <property type="entry name" value="Alkaline phosphatase"/>
    <property type="match status" value="1"/>
</dbReference>